<dbReference type="Pfam" id="PF00619">
    <property type="entry name" value="CARD"/>
    <property type="match status" value="1"/>
</dbReference>
<feature type="domain" description="CARD" evidence="1">
    <location>
        <begin position="1"/>
        <end position="92"/>
    </location>
</feature>
<dbReference type="PROSITE" id="PS50209">
    <property type="entry name" value="CARD"/>
    <property type="match status" value="1"/>
</dbReference>
<dbReference type="PANTHER" id="PTHR15034">
    <property type="entry name" value="DEATH DOMAIN-CONTAINING PROTEIN CRADD"/>
    <property type="match status" value="1"/>
</dbReference>
<evidence type="ECO:0000313" key="3">
    <source>
        <dbReference type="Proteomes" id="UP001519460"/>
    </source>
</evidence>
<dbReference type="SMART" id="SM00114">
    <property type="entry name" value="CARD"/>
    <property type="match status" value="1"/>
</dbReference>
<reference evidence="2 3" key="1">
    <citation type="journal article" date="2023" name="Sci. Data">
        <title>Genome assembly of the Korean intertidal mud-creeper Batillaria attramentaria.</title>
        <authorList>
            <person name="Patra A.K."/>
            <person name="Ho P.T."/>
            <person name="Jun S."/>
            <person name="Lee S.J."/>
            <person name="Kim Y."/>
            <person name="Won Y.J."/>
        </authorList>
    </citation>
    <scope>NUCLEOTIDE SEQUENCE [LARGE SCALE GENOMIC DNA]</scope>
    <source>
        <strain evidence="2">Wonlab-2016</strain>
    </source>
</reference>
<dbReference type="PANTHER" id="PTHR15034:SF5">
    <property type="entry name" value="DEATH DOMAIN-CONTAINING PROTEIN CRADD"/>
    <property type="match status" value="1"/>
</dbReference>
<dbReference type="EMBL" id="JACVVK020000019">
    <property type="protein sequence ID" value="KAK7503608.1"/>
    <property type="molecule type" value="Genomic_DNA"/>
</dbReference>
<dbReference type="InterPro" id="IPR037939">
    <property type="entry name" value="CRADD"/>
</dbReference>
<dbReference type="InterPro" id="IPR011029">
    <property type="entry name" value="DEATH-like_dom_sf"/>
</dbReference>
<sequence length="105" mass="12046">MNPAQKRAIQQNWTYLLEHITIEGTTLVDILYQKEILTDDHMELIRVQAVTKEKITKLLDILRRRGPNSFQGFLEALDESGQKFVADKLRTAFQPQDGQGGAMEM</sequence>
<evidence type="ECO:0000259" key="1">
    <source>
        <dbReference type="PROSITE" id="PS50209"/>
    </source>
</evidence>
<dbReference type="CDD" id="cd01671">
    <property type="entry name" value="CARD"/>
    <property type="match status" value="1"/>
</dbReference>
<dbReference type="SUPFAM" id="SSF47986">
    <property type="entry name" value="DEATH domain"/>
    <property type="match status" value="1"/>
</dbReference>
<dbReference type="InterPro" id="IPR001315">
    <property type="entry name" value="CARD"/>
</dbReference>
<proteinExistence type="predicted"/>
<gene>
    <name evidence="2" type="ORF">BaRGS_00005147</name>
</gene>
<organism evidence="2 3">
    <name type="scientific">Batillaria attramentaria</name>
    <dbReference type="NCBI Taxonomy" id="370345"/>
    <lineage>
        <taxon>Eukaryota</taxon>
        <taxon>Metazoa</taxon>
        <taxon>Spiralia</taxon>
        <taxon>Lophotrochozoa</taxon>
        <taxon>Mollusca</taxon>
        <taxon>Gastropoda</taxon>
        <taxon>Caenogastropoda</taxon>
        <taxon>Sorbeoconcha</taxon>
        <taxon>Cerithioidea</taxon>
        <taxon>Batillariidae</taxon>
        <taxon>Batillaria</taxon>
    </lineage>
</organism>
<dbReference type="Gene3D" id="1.10.533.10">
    <property type="entry name" value="Death Domain, Fas"/>
    <property type="match status" value="1"/>
</dbReference>
<evidence type="ECO:0000313" key="2">
    <source>
        <dbReference type="EMBL" id="KAK7503608.1"/>
    </source>
</evidence>
<dbReference type="Proteomes" id="UP001519460">
    <property type="component" value="Unassembled WGS sequence"/>
</dbReference>
<dbReference type="AlphaFoldDB" id="A0ABD0LWY6"/>
<keyword evidence="3" id="KW-1185">Reference proteome</keyword>
<comment type="caution">
    <text evidence="2">The sequence shown here is derived from an EMBL/GenBank/DDBJ whole genome shotgun (WGS) entry which is preliminary data.</text>
</comment>
<name>A0ABD0LWY6_9CAEN</name>
<protein>
    <recommendedName>
        <fullName evidence="1">CARD domain-containing protein</fullName>
    </recommendedName>
</protein>
<accession>A0ABD0LWY6</accession>